<keyword evidence="1" id="KW-0378">Hydrolase</keyword>
<dbReference type="InterPro" id="IPR000073">
    <property type="entry name" value="AB_hydrolase_1"/>
</dbReference>
<dbReference type="GO" id="GO:0052689">
    <property type="term" value="F:carboxylic ester hydrolase activity"/>
    <property type="evidence" value="ECO:0007669"/>
    <property type="project" value="UniProtKB-ARBA"/>
</dbReference>
<comment type="similarity">
    <text evidence="2">Belongs to the AB hydrolase superfamily. FUS2 hydrolase family.</text>
</comment>
<evidence type="ECO:0000313" key="5">
    <source>
        <dbReference type="Proteomes" id="UP000295055"/>
    </source>
</evidence>
<proteinExistence type="inferred from homology"/>
<dbReference type="InterPro" id="IPR029058">
    <property type="entry name" value="AB_hydrolase_fold"/>
</dbReference>
<evidence type="ECO:0000256" key="1">
    <source>
        <dbReference type="ARBA" id="ARBA00022801"/>
    </source>
</evidence>
<evidence type="ECO:0000256" key="2">
    <source>
        <dbReference type="ARBA" id="ARBA00038115"/>
    </source>
</evidence>
<name>A0A4R3NZY3_9GAMM</name>
<sequence>MREIKVDKLTNGISATLRTENLQGNSPVVILCHGFGGIQEILLPAFADAFLAAGFSVITFDYLGFGVSDGERGRLVPALQIDNIVNVIDWAKSLPSIDNTKIALWGTSLGGGHVFGAAVKRPELKCIISQLSFADGEKVVTGNMTQEDKRSFCSTLNKMVEKRENTGKEMFVPITKVLSDCESKAFFDANKDKYPLMDIKIPFLTVQEMMLYKPYESARNINLPVMIVVAGKDIVNPPEQGIELYNAVGSDDKLLYVEDDASHYDVYEGKCFDNVIIHQIEFLNKYLK</sequence>
<organism evidence="4 5">
    <name type="scientific">Providencia alcalifaciens</name>
    <dbReference type="NCBI Taxonomy" id="126385"/>
    <lineage>
        <taxon>Bacteria</taxon>
        <taxon>Pseudomonadati</taxon>
        <taxon>Pseudomonadota</taxon>
        <taxon>Gammaproteobacteria</taxon>
        <taxon>Enterobacterales</taxon>
        <taxon>Morganellaceae</taxon>
        <taxon>Providencia</taxon>
    </lineage>
</organism>
<dbReference type="Gene3D" id="3.40.50.1820">
    <property type="entry name" value="alpha/beta hydrolase"/>
    <property type="match status" value="1"/>
</dbReference>
<dbReference type="AlphaFoldDB" id="A0A4R3NZY3"/>
<dbReference type="Pfam" id="PF00561">
    <property type="entry name" value="Abhydrolase_1"/>
    <property type="match status" value="1"/>
</dbReference>
<dbReference type="Proteomes" id="UP000295055">
    <property type="component" value="Unassembled WGS sequence"/>
</dbReference>
<dbReference type="InterPro" id="IPR050261">
    <property type="entry name" value="FrsA_esterase"/>
</dbReference>
<dbReference type="OrthoDB" id="9805123at2"/>
<dbReference type="PANTHER" id="PTHR22946:SF9">
    <property type="entry name" value="POLYKETIDE TRANSFERASE AF380"/>
    <property type="match status" value="1"/>
</dbReference>
<comment type="caution">
    <text evidence="4">The sequence shown here is derived from an EMBL/GenBank/DDBJ whole genome shotgun (WGS) entry which is preliminary data.</text>
</comment>
<protein>
    <submittedName>
        <fullName evidence="4">Pimeloyl-ACP methyl ester carboxylesterase</fullName>
    </submittedName>
</protein>
<evidence type="ECO:0000313" key="4">
    <source>
        <dbReference type="EMBL" id="TCT38770.1"/>
    </source>
</evidence>
<reference evidence="4 5" key="1">
    <citation type="submission" date="2019-03" db="EMBL/GenBank/DDBJ databases">
        <title>Genomic analyses of the natural microbiome of Caenorhabditis elegans.</title>
        <authorList>
            <person name="Samuel B."/>
        </authorList>
    </citation>
    <scope>NUCLEOTIDE SEQUENCE [LARGE SCALE GENOMIC DNA]</scope>
    <source>
        <strain evidence="4 5">JUb102</strain>
    </source>
</reference>
<gene>
    <name evidence="4" type="ORF">EC835_101795</name>
</gene>
<dbReference type="SUPFAM" id="SSF53474">
    <property type="entry name" value="alpha/beta-Hydrolases"/>
    <property type="match status" value="1"/>
</dbReference>
<dbReference type="PANTHER" id="PTHR22946">
    <property type="entry name" value="DIENELACTONE HYDROLASE DOMAIN-CONTAINING PROTEIN-RELATED"/>
    <property type="match status" value="1"/>
</dbReference>
<dbReference type="RefSeq" id="WP_132495080.1">
    <property type="nucleotide sequence ID" value="NZ_SMAS01000001.1"/>
</dbReference>
<accession>A0A4R3NZY3</accession>
<dbReference type="EMBL" id="SMAS01000001">
    <property type="protein sequence ID" value="TCT38770.1"/>
    <property type="molecule type" value="Genomic_DNA"/>
</dbReference>
<evidence type="ECO:0000259" key="3">
    <source>
        <dbReference type="Pfam" id="PF00561"/>
    </source>
</evidence>
<feature type="domain" description="AB hydrolase-1" evidence="3">
    <location>
        <begin position="27"/>
        <end position="269"/>
    </location>
</feature>